<dbReference type="EMBL" id="AMZY02000011">
    <property type="protein sequence ID" value="EMS32905.1"/>
    <property type="molecule type" value="Genomic_DNA"/>
</dbReference>
<sequence>MNVWVKSFRQSFLGNFFLFGIKVNNGETEPLALGFIEKI</sequence>
<dbReference type="STRING" id="1239962.C943_00912"/>
<dbReference type="AlphaFoldDB" id="M7X658"/>
<evidence type="ECO:0000313" key="2">
    <source>
        <dbReference type="Proteomes" id="UP000010953"/>
    </source>
</evidence>
<accession>M7X658</accession>
<dbReference type="InParanoid" id="M7X658"/>
<gene>
    <name evidence="1" type="ORF">C943_00912</name>
</gene>
<organism evidence="1 2">
    <name type="scientific">Mariniradius saccharolyticus AK6</name>
    <dbReference type="NCBI Taxonomy" id="1239962"/>
    <lineage>
        <taxon>Bacteria</taxon>
        <taxon>Pseudomonadati</taxon>
        <taxon>Bacteroidota</taxon>
        <taxon>Cytophagia</taxon>
        <taxon>Cytophagales</taxon>
        <taxon>Cyclobacteriaceae</taxon>
        <taxon>Mariniradius</taxon>
    </lineage>
</organism>
<name>M7X658_9BACT</name>
<evidence type="ECO:0000313" key="1">
    <source>
        <dbReference type="EMBL" id="EMS32905.1"/>
    </source>
</evidence>
<keyword evidence="2" id="KW-1185">Reference proteome</keyword>
<reference evidence="1" key="1">
    <citation type="submission" date="2013-01" db="EMBL/GenBank/DDBJ databases">
        <title>Genome assembly of Mariniradius saccharolyticus AK6.</title>
        <authorList>
            <person name="Vaidya B."/>
            <person name="Khatri I."/>
            <person name="Tanuku N.R.S."/>
            <person name="Subramanian S."/>
            <person name="Pinnaka A."/>
        </authorList>
    </citation>
    <scope>NUCLEOTIDE SEQUENCE [LARGE SCALE GENOMIC DNA]</scope>
    <source>
        <strain evidence="1">AK6</strain>
    </source>
</reference>
<protein>
    <submittedName>
        <fullName evidence="1">Uncharacterized protein</fullName>
    </submittedName>
</protein>
<comment type="caution">
    <text evidence="1">The sequence shown here is derived from an EMBL/GenBank/DDBJ whole genome shotgun (WGS) entry which is preliminary data.</text>
</comment>
<proteinExistence type="predicted"/>
<dbReference type="Proteomes" id="UP000010953">
    <property type="component" value="Unassembled WGS sequence"/>
</dbReference>